<proteinExistence type="predicted"/>
<dbReference type="Proteomes" id="UP000054477">
    <property type="component" value="Unassembled WGS sequence"/>
</dbReference>
<organism evidence="1 2">
    <name type="scientific">Laccaria amethystina LaAM-08-1</name>
    <dbReference type="NCBI Taxonomy" id="1095629"/>
    <lineage>
        <taxon>Eukaryota</taxon>
        <taxon>Fungi</taxon>
        <taxon>Dikarya</taxon>
        <taxon>Basidiomycota</taxon>
        <taxon>Agaricomycotina</taxon>
        <taxon>Agaricomycetes</taxon>
        <taxon>Agaricomycetidae</taxon>
        <taxon>Agaricales</taxon>
        <taxon>Agaricineae</taxon>
        <taxon>Hydnangiaceae</taxon>
        <taxon>Laccaria</taxon>
    </lineage>
</organism>
<protein>
    <submittedName>
        <fullName evidence="1">Uncharacterized protein</fullName>
    </submittedName>
</protein>
<gene>
    <name evidence="1" type="ORF">K443DRAFT_55327</name>
</gene>
<sequence length="114" mass="13032">IKAAVRFEEEHANTIKDYNFSLGDLVLIRNTAIEKSLNRKMRPRYLGPLIVISRNRGGAYILAELDGTLFDRPTAAFRVIPYFARTKIDLPPLEELLDVSKERLQDLRNSTVSD</sequence>
<dbReference type="OrthoDB" id="8023605at2759"/>
<feature type="non-terminal residue" evidence="1">
    <location>
        <position position="1"/>
    </location>
</feature>
<reference evidence="1 2" key="1">
    <citation type="submission" date="2014-04" db="EMBL/GenBank/DDBJ databases">
        <authorList>
            <consortium name="DOE Joint Genome Institute"/>
            <person name="Kuo A."/>
            <person name="Kohler A."/>
            <person name="Nagy L.G."/>
            <person name="Floudas D."/>
            <person name="Copeland A."/>
            <person name="Barry K.W."/>
            <person name="Cichocki N."/>
            <person name="Veneault-Fourrey C."/>
            <person name="LaButti K."/>
            <person name="Lindquist E.A."/>
            <person name="Lipzen A."/>
            <person name="Lundell T."/>
            <person name="Morin E."/>
            <person name="Murat C."/>
            <person name="Sun H."/>
            <person name="Tunlid A."/>
            <person name="Henrissat B."/>
            <person name="Grigoriev I.V."/>
            <person name="Hibbett D.S."/>
            <person name="Martin F."/>
            <person name="Nordberg H.P."/>
            <person name="Cantor M.N."/>
            <person name="Hua S.X."/>
        </authorList>
    </citation>
    <scope>NUCLEOTIDE SEQUENCE [LARGE SCALE GENOMIC DNA]</scope>
    <source>
        <strain evidence="1 2">LaAM-08-1</strain>
    </source>
</reference>
<reference evidence="2" key="2">
    <citation type="submission" date="2015-01" db="EMBL/GenBank/DDBJ databases">
        <title>Evolutionary Origins and Diversification of the Mycorrhizal Mutualists.</title>
        <authorList>
            <consortium name="DOE Joint Genome Institute"/>
            <consortium name="Mycorrhizal Genomics Consortium"/>
            <person name="Kohler A."/>
            <person name="Kuo A."/>
            <person name="Nagy L.G."/>
            <person name="Floudas D."/>
            <person name="Copeland A."/>
            <person name="Barry K.W."/>
            <person name="Cichocki N."/>
            <person name="Veneault-Fourrey C."/>
            <person name="LaButti K."/>
            <person name="Lindquist E.A."/>
            <person name="Lipzen A."/>
            <person name="Lundell T."/>
            <person name="Morin E."/>
            <person name="Murat C."/>
            <person name="Riley R."/>
            <person name="Ohm R."/>
            <person name="Sun H."/>
            <person name="Tunlid A."/>
            <person name="Henrissat B."/>
            <person name="Grigoriev I.V."/>
            <person name="Hibbett D.S."/>
            <person name="Martin F."/>
        </authorList>
    </citation>
    <scope>NUCLEOTIDE SEQUENCE [LARGE SCALE GENOMIC DNA]</scope>
    <source>
        <strain evidence="2">LaAM-08-1</strain>
    </source>
</reference>
<name>A0A0C9WNF0_9AGAR</name>
<dbReference type="EMBL" id="KN838956">
    <property type="protein sequence ID" value="KIJ91900.1"/>
    <property type="molecule type" value="Genomic_DNA"/>
</dbReference>
<keyword evidence="2" id="KW-1185">Reference proteome</keyword>
<dbReference type="HOGENOM" id="CLU_000384_22_7_1"/>
<evidence type="ECO:0000313" key="2">
    <source>
        <dbReference type="Proteomes" id="UP000054477"/>
    </source>
</evidence>
<feature type="non-terminal residue" evidence="1">
    <location>
        <position position="114"/>
    </location>
</feature>
<dbReference type="AlphaFoldDB" id="A0A0C9WNF0"/>
<evidence type="ECO:0000313" key="1">
    <source>
        <dbReference type="EMBL" id="KIJ91900.1"/>
    </source>
</evidence>
<accession>A0A0C9WNF0</accession>
<dbReference type="STRING" id="1095629.A0A0C9WNF0"/>